<dbReference type="CDD" id="cd00303">
    <property type="entry name" value="retropepsin_like"/>
    <property type="match status" value="1"/>
</dbReference>
<proteinExistence type="predicted"/>
<reference evidence="2" key="1">
    <citation type="journal article" date="2020" name="Plant J.">
        <title>Transposons played a major role in the diversification between the closely related almond and peach genomes: results from the almond genome sequence.</title>
        <authorList>
            <person name="Alioto T."/>
            <person name="Alexiou K.G."/>
            <person name="Bardil A."/>
            <person name="Barteri F."/>
            <person name="Castanera R."/>
            <person name="Cruz F."/>
            <person name="Dhingra A."/>
            <person name="Duval H."/>
            <person name="Fernandez I Marti A."/>
            <person name="Frias L."/>
            <person name="Galan B."/>
            <person name="Garcia J.L."/>
            <person name="Howad W."/>
            <person name="Gomez-Garrido J."/>
            <person name="Gut M."/>
            <person name="Julca I."/>
            <person name="Morata J."/>
            <person name="Puigdomenech P."/>
            <person name="Ribeca P."/>
            <person name="Rubio Cabetas M.J."/>
            <person name="Vlasova A."/>
            <person name="Wirthensohn M."/>
            <person name="Garcia-Mas J."/>
            <person name="Gabaldon T."/>
            <person name="Casacuberta J.M."/>
            <person name="Arus P."/>
        </authorList>
    </citation>
    <scope>NUCLEOTIDE SEQUENCE [LARGE SCALE GENOMIC DNA]</scope>
    <source>
        <strain evidence="2">cv. Texas</strain>
    </source>
</reference>
<dbReference type="Gene3D" id="2.40.70.10">
    <property type="entry name" value="Acid Proteases"/>
    <property type="match status" value="1"/>
</dbReference>
<dbReference type="Gramene" id="VVA28508">
    <property type="protein sequence ID" value="VVA28508"/>
    <property type="gene ID" value="Prudul26B028555"/>
</dbReference>
<dbReference type="Proteomes" id="UP000327085">
    <property type="component" value="Chromosome 3"/>
</dbReference>
<dbReference type="AlphaFoldDB" id="A0A5E4FN32"/>
<dbReference type="EMBL" id="CABIKO010000144">
    <property type="protein sequence ID" value="VVA28508.1"/>
    <property type="molecule type" value="Genomic_DNA"/>
</dbReference>
<gene>
    <name evidence="1" type="ORF">ALMOND_2B028555</name>
</gene>
<sequence length="527" mass="59256">MSLQVEEDKLKAKTVTELASSTSMVPTPFSGAKTDIKTSPYVLKPPFLSRLAPIKKEMTNHDIFEAKFLKELCINKKKIQEHSEVFLSEETSAVLQRKLPPKLKDLSSFTIPCIIGNKKCEKALLDLGVSVNRMPHSIYKALNLGELQDTMGSIQLADRSITYPIDVIEDGLIKVESFVIPVDFLILDMKEDVIRGKELPLILGRPFVATTDTINNVKKGIMTMTVFYETIEFKNFKAMKSPNNIQDCFWVDVVQGLVRNEIKNTSFPDSLEACLVEKKNKDAEIVNYKTNQMLDVMLYTPYRWRPNLTTNHFNAKHQACTIHSISTESQIEVISSHLKDHKMTIGWTIADIKRISPSMCMHQILLEDEAKPSREGQRLVQVVPKKLGITVVKNEDNELIPTITVTGWRGDGASAPSQGFIHDVENVLTQPTKNSNDDDVYDLENFNDGLDNIDDVDTSLNIKTSIQDKAKRKRDGKRPTVGEKVADNFYRPDLKKAALARVSVGHRSLKVSKSGVKKRNRQGAASL</sequence>
<name>A0A5E4FN32_PRUDU</name>
<dbReference type="InParanoid" id="A0A5E4FN32"/>
<evidence type="ECO:0000313" key="1">
    <source>
        <dbReference type="EMBL" id="VVA28508.1"/>
    </source>
</evidence>
<dbReference type="PANTHER" id="PTHR33067">
    <property type="entry name" value="RNA-DIRECTED DNA POLYMERASE-RELATED"/>
    <property type="match status" value="1"/>
</dbReference>
<dbReference type="PANTHER" id="PTHR33067:SF9">
    <property type="entry name" value="RNA-DIRECTED DNA POLYMERASE"/>
    <property type="match status" value="1"/>
</dbReference>
<dbReference type="Gene3D" id="3.30.390.110">
    <property type="match status" value="1"/>
</dbReference>
<accession>A0A5E4FN32</accession>
<protein>
    <submittedName>
        <fullName evidence="1">PREDICTED: LOW QUALITY PROTEIN</fullName>
    </submittedName>
</protein>
<organism evidence="1 2">
    <name type="scientific">Prunus dulcis</name>
    <name type="common">Almond</name>
    <name type="synonym">Amygdalus dulcis</name>
    <dbReference type="NCBI Taxonomy" id="3755"/>
    <lineage>
        <taxon>Eukaryota</taxon>
        <taxon>Viridiplantae</taxon>
        <taxon>Streptophyta</taxon>
        <taxon>Embryophyta</taxon>
        <taxon>Tracheophyta</taxon>
        <taxon>Spermatophyta</taxon>
        <taxon>Magnoliopsida</taxon>
        <taxon>eudicotyledons</taxon>
        <taxon>Gunneridae</taxon>
        <taxon>Pentapetalae</taxon>
        <taxon>rosids</taxon>
        <taxon>fabids</taxon>
        <taxon>Rosales</taxon>
        <taxon>Rosaceae</taxon>
        <taxon>Amygdaloideae</taxon>
        <taxon>Amygdaleae</taxon>
        <taxon>Prunus</taxon>
    </lineage>
</organism>
<evidence type="ECO:0000313" key="2">
    <source>
        <dbReference type="Proteomes" id="UP000327085"/>
    </source>
</evidence>
<dbReference type="InterPro" id="IPR021109">
    <property type="entry name" value="Peptidase_aspartic_dom_sf"/>
</dbReference>